<gene>
    <name evidence="1" type="ORF">VSDG_08832</name>
</gene>
<protein>
    <submittedName>
        <fullName evidence="1">Uncharacterized protein</fullName>
    </submittedName>
</protein>
<dbReference type="Proteomes" id="UP000284375">
    <property type="component" value="Unassembled WGS sequence"/>
</dbReference>
<organism evidence="1 2">
    <name type="scientific">Cytospora chrysosperma</name>
    <name type="common">Cytospora canker fungus</name>
    <name type="synonym">Sphaeria chrysosperma</name>
    <dbReference type="NCBI Taxonomy" id="252740"/>
    <lineage>
        <taxon>Eukaryota</taxon>
        <taxon>Fungi</taxon>
        <taxon>Dikarya</taxon>
        <taxon>Ascomycota</taxon>
        <taxon>Pezizomycotina</taxon>
        <taxon>Sordariomycetes</taxon>
        <taxon>Sordariomycetidae</taxon>
        <taxon>Diaporthales</taxon>
        <taxon>Cytosporaceae</taxon>
        <taxon>Cytospora</taxon>
    </lineage>
</organism>
<sequence length="65" mass="7083">MARTQSIWLSAQLVWISDKESNLKDSIPKEIPEDGIESTDGHAAHVPSPLCLPPVKLPVCNAYGK</sequence>
<dbReference type="AlphaFoldDB" id="A0A423VDU9"/>
<keyword evidence="2" id="KW-1185">Reference proteome</keyword>
<dbReference type="EMBL" id="LJZO01000060">
    <property type="protein sequence ID" value="ROV89171.1"/>
    <property type="molecule type" value="Genomic_DNA"/>
</dbReference>
<comment type="caution">
    <text evidence="1">The sequence shown here is derived from an EMBL/GenBank/DDBJ whole genome shotgun (WGS) entry which is preliminary data.</text>
</comment>
<proteinExistence type="predicted"/>
<accession>A0A423VDU9</accession>
<reference evidence="1 2" key="1">
    <citation type="submission" date="2015-09" db="EMBL/GenBank/DDBJ databases">
        <title>Host preference determinants of Valsa canker pathogens revealed by comparative genomics.</title>
        <authorList>
            <person name="Yin Z."/>
            <person name="Huang L."/>
        </authorList>
    </citation>
    <scope>NUCLEOTIDE SEQUENCE [LARGE SCALE GENOMIC DNA]</scope>
    <source>
        <strain evidence="1 2">YSFL</strain>
    </source>
</reference>
<evidence type="ECO:0000313" key="2">
    <source>
        <dbReference type="Proteomes" id="UP000284375"/>
    </source>
</evidence>
<evidence type="ECO:0000313" key="1">
    <source>
        <dbReference type="EMBL" id="ROV89171.1"/>
    </source>
</evidence>
<name>A0A423VDU9_CYTCH</name>